<feature type="signal peptide" evidence="1">
    <location>
        <begin position="1"/>
        <end position="19"/>
    </location>
</feature>
<dbReference type="Proteomes" id="UP000430634">
    <property type="component" value="Unassembled WGS sequence"/>
</dbReference>
<sequence>MLRRLLLAGLASLSLGTAAQWPQSGPGGAVHRFSGFATGGCAVSAEQLQTMYLSDLRYKTPPFGTDDPDHPIADSFSNAATDASLVFDVDAVYGLYDDVKPNALAVPFNLGDPRDAKTDGTVLLGRRLILEEQRRNPRFWGTSVTLFMAHEYAHIRQFKKQLRLPLRQGEVHADFMAGWYLGAWNRATGGTFANMEVAARALFNKGDYAFNSATSHGTPEQRVGALRAGYGAGAQGAGLDVAFQRGIVYVREEIPE</sequence>
<evidence type="ECO:0000313" key="3">
    <source>
        <dbReference type="EMBL" id="MTV55665.1"/>
    </source>
</evidence>
<accession>A0A6I3T3Z1</accession>
<keyword evidence="5" id="KW-1185">Reference proteome</keyword>
<dbReference type="AlphaFoldDB" id="A0A6I3T3Z1"/>
<reference evidence="2" key="1">
    <citation type="journal article" date="2014" name="Int. J. Syst. Evol. Microbiol.">
        <title>Complete genome of a new Firmicutes species belonging to the dominant human colonic microbiota ('Ruminococcus bicirculans') reveals two chromosomes and a selective capacity to utilize plant glucans.</title>
        <authorList>
            <consortium name="NISC Comparative Sequencing Program"/>
            <person name="Wegmann U."/>
            <person name="Louis P."/>
            <person name="Goesmann A."/>
            <person name="Henrissat B."/>
            <person name="Duncan S.H."/>
            <person name="Flint H.J."/>
        </authorList>
    </citation>
    <scope>NUCLEOTIDE SEQUENCE</scope>
    <source>
        <strain evidence="2">CGMCC 1.15931</strain>
    </source>
</reference>
<reference evidence="2" key="4">
    <citation type="submission" date="2024-05" db="EMBL/GenBank/DDBJ databases">
        <authorList>
            <person name="Sun Q."/>
            <person name="Zhou Y."/>
        </authorList>
    </citation>
    <scope>NUCLEOTIDE SEQUENCE</scope>
    <source>
        <strain evidence="2">CGMCC 1.15931</strain>
    </source>
</reference>
<feature type="chain" id="PRO_5026010357" description="Metalloprotease" evidence="1">
    <location>
        <begin position="20"/>
        <end position="256"/>
    </location>
</feature>
<dbReference type="EMBL" id="BMKG01000005">
    <property type="protein sequence ID" value="GGB93701.1"/>
    <property type="molecule type" value="Genomic_DNA"/>
</dbReference>
<organism evidence="3 4">
    <name type="scientific">Pseudoduganella buxea</name>
    <dbReference type="NCBI Taxonomy" id="1949069"/>
    <lineage>
        <taxon>Bacteria</taxon>
        <taxon>Pseudomonadati</taxon>
        <taxon>Pseudomonadota</taxon>
        <taxon>Betaproteobacteria</taxon>
        <taxon>Burkholderiales</taxon>
        <taxon>Oxalobacteraceae</taxon>
        <taxon>Telluria group</taxon>
        <taxon>Pseudoduganella</taxon>
    </lineage>
</organism>
<dbReference type="OrthoDB" id="9152336at2"/>
<dbReference type="RefSeq" id="WP_155472927.1">
    <property type="nucleotide sequence ID" value="NZ_BMKG01000005.1"/>
</dbReference>
<dbReference type="EMBL" id="WNKZ01000096">
    <property type="protein sequence ID" value="MTV55665.1"/>
    <property type="molecule type" value="Genomic_DNA"/>
</dbReference>
<evidence type="ECO:0000313" key="5">
    <source>
        <dbReference type="Proteomes" id="UP000622638"/>
    </source>
</evidence>
<proteinExistence type="predicted"/>
<reference evidence="5" key="2">
    <citation type="journal article" date="2019" name="Int. J. Syst. Evol. Microbiol.">
        <title>The Global Catalogue of Microorganisms (GCM) 10K type strain sequencing project: providing services to taxonomists for standard genome sequencing and annotation.</title>
        <authorList>
            <consortium name="The Broad Institute Genomics Platform"/>
            <consortium name="The Broad Institute Genome Sequencing Center for Infectious Disease"/>
            <person name="Wu L."/>
            <person name="Ma J."/>
        </authorList>
    </citation>
    <scope>NUCLEOTIDE SEQUENCE [LARGE SCALE GENOMIC DNA]</scope>
    <source>
        <strain evidence="5">CGMCC 1.15931</strain>
    </source>
</reference>
<gene>
    <name evidence="2" type="ORF">GCM10011572_14580</name>
    <name evidence="3" type="ORF">GM672_23340</name>
</gene>
<name>A0A6I3T3Z1_9BURK</name>
<comment type="caution">
    <text evidence="3">The sequence shown here is derived from an EMBL/GenBank/DDBJ whole genome shotgun (WGS) entry which is preliminary data.</text>
</comment>
<evidence type="ECO:0000313" key="4">
    <source>
        <dbReference type="Proteomes" id="UP000430634"/>
    </source>
</evidence>
<reference evidence="3 4" key="3">
    <citation type="submission" date="2019-11" db="EMBL/GenBank/DDBJ databases">
        <title>Type strains purchased from KCTC, JCM and DSMZ.</title>
        <authorList>
            <person name="Lu H."/>
        </authorList>
    </citation>
    <scope>NUCLEOTIDE SEQUENCE [LARGE SCALE GENOMIC DNA]</scope>
    <source>
        <strain evidence="3 4">KCTC 52429</strain>
    </source>
</reference>
<evidence type="ECO:0000256" key="1">
    <source>
        <dbReference type="SAM" id="SignalP"/>
    </source>
</evidence>
<evidence type="ECO:0008006" key="6">
    <source>
        <dbReference type="Google" id="ProtNLM"/>
    </source>
</evidence>
<evidence type="ECO:0000313" key="2">
    <source>
        <dbReference type="EMBL" id="GGB93701.1"/>
    </source>
</evidence>
<keyword evidence="1" id="KW-0732">Signal</keyword>
<dbReference type="Proteomes" id="UP000622638">
    <property type="component" value="Unassembled WGS sequence"/>
</dbReference>
<protein>
    <recommendedName>
        <fullName evidence="6">Metalloprotease</fullName>
    </recommendedName>
</protein>